<dbReference type="EMBL" id="CP101717">
    <property type="protein sequence ID" value="WLD58788.1"/>
    <property type="molecule type" value="Genomic_DNA"/>
</dbReference>
<feature type="signal peptide" evidence="3">
    <location>
        <begin position="1"/>
        <end position="20"/>
    </location>
</feature>
<dbReference type="Pfam" id="PF00497">
    <property type="entry name" value="SBP_bac_3"/>
    <property type="match status" value="1"/>
</dbReference>
<gene>
    <name evidence="5" type="ORF">NFC81_03085</name>
</gene>
<accession>A0AB38YHC4</accession>
<dbReference type="InterPro" id="IPR001638">
    <property type="entry name" value="Solute-binding_3/MltF_N"/>
</dbReference>
<feature type="domain" description="Solute-binding protein family 3/N-terminal" evidence="4">
    <location>
        <begin position="23"/>
        <end position="241"/>
    </location>
</feature>
<protein>
    <submittedName>
        <fullName evidence="5">Transporter substrate-binding domain-containing protein</fullName>
    </submittedName>
</protein>
<dbReference type="RefSeq" id="WP_304996074.1">
    <property type="nucleotide sequence ID" value="NZ_CP101717.1"/>
</dbReference>
<comment type="similarity">
    <text evidence="1">Belongs to the bacterial solute-binding protein 3 family.</text>
</comment>
<name>A0AB38YHC4_9GAMM</name>
<feature type="chain" id="PRO_5044290403" evidence="3">
    <location>
        <begin position="21"/>
        <end position="249"/>
    </location>
</feature>
<dbReference type="AlphaFoldDB" id="A0AB38YHC4"/>
<reference evidence="5" key="1">
    <citation type="submission" date="2022-07" db="EMBL/GenBank/DDBJ databases">
        <title>Complete genome sequence of Salinispirillum sp. LH10-3-1 capable of multiple carbohydrate inversion isolated from a soda lake.</title>
        <authorList>
            <person name="Liu J."/>
            <person name="Zhai Y."/>
            <person name="Zhang H."/>
            <person name="Yang H."/>
            <person name="Qu J."/>
            <person name="Li J."/>
        </authorList>
    </citation>
    <scope>NUCLEOTIDE SEQUENCE</scope>
    <source>
        <strain evidence="5">LH 10-3-1</strain>
    </source>
</reference>
<sequence length="249" mass="27938">MKRTAVVFLVLATFCSAAQAEPLRLATGNQYPPFADENLPGGGLATRLVEAAFAAVDTELTIEFMPWQRGYRDTLGGEIQGTFPYIPAADRVRDMLYSDPLIRVRTLVISRADNPLVYQIARDLLGRELCWPLGWALPSVVETLVRSGEISYSQPREYNACPRMLATTRVDFMLSNNFQWHALVESEGLNRADFYVAEQAIQESTLHFIAPRTPEGERVVRLFNAGLKTIRENGEYDAIMAVYDIQSVN</sequence>
<evidence type="ECO:0000256" key="1">
    <source>
        <dbReference type="ARBA" id="ARBA00010333"/>
    </source>
</evidence>
<dbReference type="PANTHER" id="PTHR35936">
    <property type="entry name" value="MEMBRANE-BOUND LYTIC MUREIN TRANSGLYCOSYLASE F"/>
    <property type="match status" value="1"/>
</dbReference>
<organism evidence="5">
    <name type="scientific">Salinispirillum sp. LH 10-3-1</name>
    <dbReference type="NCBI Taxonomy" id="2952525"/>
    <lineage>
        <taxon>Bacteria</taxon>
        <taxon>Pseudomonadati</taxon>
        <taxon>Pseudomonadota</taxon>
        <taxon>Gammaproteobacteria</taxon>
        <taxon>Oceanospirillales</taxon>
        <taxon>Saccharospirillaceae</taxon>
        <taxon>Salinispirillum</taxon>
    </lineage>
</organism>
<evidence type="ECO:0000313" key="5">
    <source>
        <dbReference type="EMBL" id="WLD58788.1"/>
    </source>
</evidence>
<evidence type="ECO:0000256" key="3">
    <source>
        <dbReference type="SAM" id="SignalP"/>
    </source>
</evidence>
<dbReference type="PANTHER" id="PTHR35936:SF35">
    <property type="entry name" value="L-CYSTINE-BINDING PROTEIN TCYJ"/>
    <property type="match status" value="1"/>
</dbReference>
<dbReference type="SUPFAM" id="SSF53850">
    <property type="entry name" value="Periplasmic binding protein-like II"/>
    <property type="match status" value="1"/>
</dbReference>
<dbReference type="Gene3D" id="3.40.190.10">
    <property type="entry name" value="Periplasmic binding protein-like II"/>
    <property type="match status" value="2"/>
</dbReference>
<evidence type="ECO:0000259" key="4">
    <source>
        <dbReference type="Pfam" id="PF00497"/>
    </source>
</evidence>
<proteinExistence type="inferred from homology"/>
<evidence type="ECO:0000256" key="2">
    <source>
        <dbReference type="ARBA" id="ARBA00022729"/>
    </source>
</evidence>
<keyword evidence="2 3" id="KW-0732">Signal</keyword>